<evidence type="ECO:0000313" key="9">
    <source>
        <dbReference type="EMBL" id="ODA66416.1"/>
    </source>
</evidence>
<sequence>MTDGTREDTEPTAARSWMEILLTRKMLACVFLGFTSGLPLYVLVSLVPAWLRSEEVDLGTIGLFALVQLPYTWKFVWSPLMDRYKLPFLGRRRGWALLMQVVLLIAIGALGHFDPTTSLQTIVALVFVVALFSASQDIVIDAYRRELLADDELGTGTSIFVNAYRISGLVPGSLALILAEFQPWPLVFWITGGFMLIGIVTTLCIREMSDDALAPHSLREAVVEPFIEFFSRDGGVNAGFAILAFLFLYKLGDNMATALATPFYLDMGYSLAEIGTVAKVAGLWASIAGGVLGGIIMLKVSINRALWLFGFVQLGTILPFVWLSQAGHSLTGLFVVVSGEYLGVGLGAIALTAFMARETSRAFTATQFALFTSLLAVPRTFANASTGFIVNAVGWTQFFLICAMVAIPGMLLLFKVAPWSEKPAPAGPKLQSSGDDGGGAAAGNVTEIEQPAAPVTKNV</sequence>
<dbReference type="PANTHER" id="PTHR12778">
    <property type="entry name" value="SOLUTE CARRIER FAMILY 33 ACETYL-COA TRANSPORTER -RELATED"/>
    <property type="match status" value="1"/>
</dbReference>
<dbReference type="InterPro" id="IPR011701">
    <property type="entry name" value="MFS"/>
</dbReference>
<keyword evidence="10" id="KW-1185">Reference proteome</keyword>
<feature type="transmembrane region" description="Helical" evidence="8">
    <location>
        <begin position="395"/>
        <end position="414"/>
    </location>
</feature>
<evidence type="ECO:0000256" key="4">
    <source>
        <dbReference type="ARBA" id="ARBA00022692"/>
    </source>
</evidence>
<evidence type="ECO:0000313" key="10">
    <source>
        <dbReference type="Proteomes" id="UP000095087"/>
    </source>
</evidence>
<dbReference type="EMBL" id="MASI01000008">
    <property type="protein sequence ID" value="ODA66416.1"/>
    <property type="molecule type" value="Genomic_DNA"/>
</dbReference>
<feature type="region of interest" description="Disordered" evidence="7">
    <location>
        <begin position="423"/>
        <end position="459"/>
    </location>
</feature>
<name>A0A1E2RVY4_9HYPH</name>
<dbReference type="SUPFAM" id="SSF103473">
    <property type="entry name" value="MFS general substrate transporter"/>
    <property type="match status" value="1"/>
</dbReference>
<feature type="transmembrane region" description="Helical" evidence="8">
    <location>
        <begin position="119"/>
        <end position="139"/>
    </location>
</feature>
<dbReference type="Proteomes" id="UP000095087">
    <property type="component" value="Unassembled WGS sequence"/>
</dbReference>
<feature type="transmembrane region" description="Helical" evidence="8">
    <location>
        <begin position="305"/>
        <end position="324"/>
    </location>
</feature>
<proteinExistence type="inferred from homology"/>
<feature type="transmembrane region" description="Helical" evidence="8">
    <location>
        <begin position="56"/>
        <end position="73"/>
    </location>
</feature>
<evidence type="ECO:0000256" key="6">
    <source>
        <dbReference type="ARBA" id="ARBA00023136"/>
    </source>
</evidence>
<comment type="subcellular location">
    <subcellularLocation>
        <location evidence="1">Membrane</location>
        <topology evidence="1">Multi-pass membrane protein</topology>
    </subcellularLocation>
</comment>
<dbReference type="NCBIfam" id="TIGR00901">
    <property type="entry name" value="2A0125"/>
    <property type="match status" value="1"/>
</dbReference>
<evidence type="ECO:0000256" key="2">
    <source>
        <dbReference type="ARBA" id="ARBA00008335"/>
    </source>
</evidence>
<dbReference type="RefSeq" id="WP_083226783.1">
    <property type="nucleotide sequence ID" value="NZ_MASI01000008.1"/>
</dbReference>
<dbReference type="PANTHER" id="PTHR12778:SF10">
    <property type="entry name" value="MAJOR FACILITATOR SUPERFAMILY DOMAIN-CONTAINING PROTEIN 3"/>
    <property type="match status" value="1"/>
</dbReference>
<comment type="caution">
    <text evidence="9">The sequence shown here is derived from an EMBL/GenBank/DDBJ whole genome shotgun (WGS) entry which is preliminary data.</text>
</comment>
<keyword evidence="5 8" id="KW-1133">Transmembrane helix</keyword>
<feature type="transmembrane region" description="Helical" evidence="8">
    <location>
        <begin position="330"/>
        <end position="356"/>
    </location>
</feature>
<dbReference type="GO" id="GO:0022857">
    <property type="term" value="F:transmembrane transporter activity"/>
    <property type="evidence" value="ECO:0007669"/>
    <property type="project" value="InterPro"/>
</dbReference>
<dbReference type="PATRIC" id="fig|1177755.3.peg.2837"/>
<dbReference type="Pfam" id="PF07690">
    <property type="entry name" value="MFS_1"/>
    <property type="match status" value="1"/>
</dbReference>
<dbReference type="InterPro" id="IPR036259">
    <property type="entry name" value="MFS_trans_sf"/>
</dbReference>
<evidence type="ECO:0000256" key="1">
    <source>
        <dbReference type="ARBA" id="ARBA00004141"/>
    </source>
</evidence>
<reference evidence="9 10" key="1">
    <citation type="submission" date="2016-07" db="EMBL/GenBank/DDBJ databases">
        <title>Draft genome sequence of Methyloligella halotolerans C2T (VKM B-2706T=CCUG 61687T=DSM 25045T), a halotolerant polyhydroxybutyrate accumulating methylotroph.</title>
        <authorList>
            <person name="Vasilenko O.V."/>
            <person name="Doronina N.V."/>
            <person name="Poroshina M.N."/>
            <person name="Tarlachkov S.V."/>
            <person name="Trotsenko Y.A."/>
        </authorList>
    </citation>
    <scope>NUCLEOTIDE SEQUENCE [LARGE SCALE GENOMIC DNA]</scope>
    <source>
        <strain evidence="9 10">VKM B-2706</strain>
    </source>
</reference>
<dbReference type="Gene3D" id="1.20.1250.20">
    <property type="entry name" value="MFS general substrate transporter like domains"/>
    <property type="match status" value="1"/>
</dbReference>
<keyword evidence="4 8" id="KW-0812">Transmembrane</keyword>
<keyword evidence="3" id="KW-0813">Transport</keyword>
<evidence type="ECO:0000256" key="5">
    <source>
        <dbReference type="ARBA" id="ARBA00022989"/>
    </source>
</evidence>
<dbReference type="InterPro" id="IPR004752">
    <property type="entry name" value="AmpG_permease/AT-1"/>
</dbReference>
<keyword evidence="6 8" id="KW-0472">Membrane</keyword>
<feature type="transmembrane region" description="Helical" evidence="8">
    <location>
        <begin position="94"/>
        <end position="113"/>
    </location>
</feature>
<evidence type="ECO:0000256" key="8">
    <source>
        <dbReference type="SAM" id="Phobius"/>
    </source>
</evidence>
<dbReference type="STRING" id="1177755.A7A08_02814"/>
<evidence type="ECO:0000256" key="7">
    <source>
        <dbReference type="SAM" id="MobiDB-lite"/>
    </source>
</evidence>
<feature type="transmembrane region" description="Helical" evidence="8">
    <location>
        <begin position="368"/>
        <end position="389"/>
    </location>
</feature>
<feature type="transmembrane region" description="Helical" evidence="8">
    <location>
        <begin position="26"/>
        <end position="50"/>
    </location>
</feature>
<feature type="transmembrane region" description="Helical" evidence="8">
    <location>
        <begin position="184"/>
        <end position="205"/>
    </location>
</feature>
<accession>A0A1E2RVY4</accession>
<comment type="similarity">
    <text evidence="2">Belongs to the major facilitator superfamily.</text>
</comment>
<feature type="transmembrane region" description="Helical" evidence="8">
    <location>
        <begin position="269"/>
        <end position="298"/>
    </location>
</feature>
<dbReference type="GO" id="GO:0016020">
    <property type="term" value="C:membrane"/>
    <property type="evidence" value="ECO:0007669"/>
    <property type="project" value="UniProtKB-SubCell"/>
</dbReference>
<protein>
    <submittedName>
        <fullName evidence="9">Muropeptide transporter</fullName>
    </submittedName>
</protein>
<dbReference type="AlphaFoldDB" id="A0A1E2RVY4"/>
<gene>
    <name evidence="9" type="ORF">A7A08_02814</name>
</gene>
<evidence type="ECO:0000256" key="3">
    <source>
        <dbReference type="ARBA" id="ARBA00022448"/>
    </source>
</evidence>
<dbReference type="CDD" id="cd17486">
    <property type="entry name" value="MFS_AmpG_like"/>
    <property type="match status" value="1"/>
</dbReference>
<organism evidence="9 10">
    <name type="scientific">Methyloligella halotolerans</name>
    <dbReference type="NCBI Taxonomy" id="1177755"/>
    <lineage>
        <taxon>Bacteria</taxon>
        <taxon>Pseudomonadati</taxon>
        <taxon>Pseudomonadota</taxon>
        <taxon>Alphaproteobacteria</taxon>
        <taxon>Hyphomicrobiales</taxon>
        <taxon>Hyphomicrobiaceae</taxon>
        <taxon>Methyloligella</taxon>
    </lineage>
</organism>
<feature type="transmembrane region" description="Helical" evidence="8">
    <location>
        <begin position="159"/>
        <end position="178"/>
    </location>
</feature>